<accession>A0ABU2B067</accession>
<sequence>MTTYVPERYAFRFPNSFVNQVWTGRIPPLIGRTYEIKTSGRCGGMAFASLDFFHLGIPVPFVEPDDFSSADVPPDGDPVGDYIFKRQLHSMLTSRHGIHNGVRFLHWSGLTAERILQQSLAEERKALESLDRGEPVILGLIQATRRGLTAQGVNHQVVGYGYRTNDAGRPEFLVYDPNEPFRPASKKPYEVILRRAEDHDPEGFAYQLVRPHRIDRWRGFFVQQYRPYTPSSRVVAAHGD</sequence>
<name>A0ABU2B067_9MICC</name>
<evidence type="ECO:0008006" key="3">
    <source>
        <dbReference type="Google" id="ProtNLM"/>
    </source>
</evidence>
<comment type="caution">
    <text evidence="1">The sequence shown here is derived from an EMBL/GenBank/DDBJ whole genome shotgun (WGS) entry which is preliminary data.</text>
</comment>
<keyword evidence="2" id="KW-1185">Reference proteome</keyword>
<organism evidence="1 2">
    <name type="scientific">Enteractinococcus fodinae</name>
    <dbReference type="NCBI Taxonomy" id="684663"/>
    <lineage>
        <taxon>Bacteria</taxon>
        <taxon>Bacillati</taxon>
        <taxon>Actinomycetota</taxon>
        <taxon>Actinomycetes</taxon>
        <taxon>Micrococcales</taxon>
        <taxon>Micrococcaceae</taxon>
    </lineage>
</organism>
<evidence type="ECO:0000313" key="2">
    <source>
        <dbReference type="Proteomes" id="UP001183794"/>
    </source>
</evidence>
<evidence type="ECO:0000313" key="1">
    <source>
        <dbReference type="EMBL" id="MDR7346188.1"/>
    </source>
</evidence>
<proteinExistence type="predicted"/>
<dbReference type="Proteomes" id="UP001183794">
    <property type="component" value="Unassembled WGS sequence"/>
</dbReference>
<reference evidence="1 2" key="1">
    <citation type="submission" date="2023-07" db="EMBL/GenBank/DDBJ databases">
        <title>Sequencing the genomes of 1000 actinobacteria strains.</title>
        <authorList>
            <person name="Klenk H.-P."/>
        </authorList>
    </citation>
    <scope>NUCLEOTIDE SEQUENCE [LARGE SCALE GENOMIC DNA]</scope>
    <source>
        <strain evidence="1 2">DSM 22966</strain>
    </source>
</reference>
<dbReference type="RefSeq" id="WP_310170817.1">
    <property type="nucleotide sequence ID" value="NZ_BAABHE010000002.1"/>
</dbReference>
<gene>
    <name evidence="1" type="ORF">J2S62_000445</name>
</gene>
<dbReference type="EMBL" id="JAVDYJ010000001">
    <property type="protein sequence ID" value="MDR7346188.1"/>
    <property type="molecule type" value="Genomic_DNA"/>
</dbReference>
<protein>
    <recommendedName>
        <fullName evidence="3">Peptidase C39-like domain-containing protein</fullName>
    </recommendedName>
</protein>